<sequence length="548" mass="61732">MATSTHKCSSTTQELLDRPYLLPFHRSIIRSLVPKDDDPVEEGDALIILARGLGLRRIVSTILRIYDGPKNLVVLVNASQDEETGIGEELTTLGVKRPGLRVIHHEMSSKQSRQEIYLSGGILSVTSRILVVDMLSKRIPTDLITGLVVLHAEKVSPTSVEAFIFRIYRQENKVSFLKAFSDDPEYFAIGLGPLQTVMSQLQVRKVELWPRFHKQANKDLGQRKADVIELHQPLSRSMRNIQTAIVECLDATLSELKRSNPSVEMEEFSMENAIFRAFDVMVRKRLDPVWHRVSPKTKQLVGDLTTLRGLLNYLLTYDAVTFNSFLETILASNTTSLTGGTRQNQSPWLFMDSSNVIFTEAKRRVYYFDVVPVLEELPKWSLLKEVLDEIEQEIHFTATDLCGPTNNTILIMTESDRTCSQVREILSSMDECPKEAPGRHLMEHLLGDYLYWKSSLGKMDANLKGKPMSSSSGPTLNHIQEDRTSSESSEPTENQNEALKRKASMQRGQQKRRRQRGGSVGWAAAARKSTVVAGPQAFEEENAEISGL</sequence>
<proteinExistence type="predicted"/>
<keyword evidence="2" id="KW-1185">Reference proteome</keyword>
<reference evidence="1 2" key="1">
    <citation type="journal article" date="2018" name="Mol. Biol. Evol.">
        <title>Broad Genomic Sampling Reveals a Smut Pathogenic Ancestry of the Fungal Clade Ustilaginomycotina.</title>
        <authorList>
            <person name="Kijpornyongpan T."/>
            <person name="Mondo S.J."/>
            <person name="Barry K."/>
            <person name="Sandor L."/>
            <person name="Lee J."/>
            <person name="Lipzen A."/>
            <person name="Pangilinan J."/>
            <person name="LaButti K."/>
            <person name="Hainaut M."/>
            <person name="Henrissat B."/>
            <person name="Grigoriev I.V."/>
            <person name="Spatafora J.W."/>
            <person name="Aime M.C."/>
        </authorList>
    </citation>
    <scope>NUCLEOTIDE SEQUENCE [LARGE SCALE GENOMIC DNA]</scope>
    <source>
        <strain evidence="1 2">SA 807</strain>
    </source>
</reference>
<name>A0ACD0P3Y6_9BASI</name>
<evidence type="ECO:0000313" key="1">
    <source>
        <dbReference type="EMBL" id="PWN52772.1"/>
    </source>
</evidence>
<protein>
    <submittedName>
        <fullName evidence="1">Uncharacterized protein</fullName>
    </submittedName>
</protein>
<accession>A0ACD0P3Y6</accession>
<gene>
    <name evidence="1" type="ORF">IE53DRAFT_311477</name>
</gene>
<dbReference type="EMBL" id="KZ819759">
    <property type="protein sequence ID" value="PWN52772.1"/>
    <property type="molecule type" value="Genomic_DNA"/>
</dbReference>
<evidence type="ECO:0000313" key="2">
    <source>
        <dbReference type="Proteomes" id="UP000245626"/>
    </source>
</evidence>
<dbReference type="Proteomes" id="UP000245626">
    <property type="component" value="Unassembled WGS sequence"/>
</dbReference>
<organism evidence="1 2">
    <name type="scientific">Violaceomyces palustris</name>
    <dbReference type="NCBI Taxonomy" id="1673888"/>
    <lineage>
        <taxon>Eukaryota</taxon>
        <taxon>Fungi</taxon>
        <taxon>Dikarya</taxon>
        <taxon>Basidiomycota</taxon>
        <taxon>Ustilaginomycotina</taxon>
        <taxon>Ustilaginomycetes</taxon>
        <taxon>Violaceomycetales</taxon>
        <taxon>Violaceomycetaceae</taxon>
        <taxon>Violaceomyces</taxon>
    </lineage>
</organism>